<evidence type="ECO:0000313" key="1">
    <source>
        <dbReference type="EMBL" id="GAA3654601.1"/>
    </source>
</evidence>
<sequence>MHAQYRSECAGATPVRAAIAVATLGTMSDMKTMVRTEISVNGRSYYLAQDQDARSLRAGMEGAVRAGGGFVEFTEVGNRVVSVIVTPASQVVFTTETVQFDERDTGDLGVPYGGLYDL</sequence>
<organism evidence="1 2">
    <name type="scientific">Microbacterium marinilacus</name>
    <dbReference type="NCBI Taxonomy" id="415209"/>
    <lineage>
        <taxon>Bacteria</taxon>
        <taxon>Bacillati</taxon>
        <taxon>Actinomycetota</taxon>
        <taxon>Actinomycetes</taxon>
        <taxon>Micrococcales</taxon>
        <taxon>Microbacteriaceae</taxon>
        <taxon>Microbacterium</taxon>
    </lineage>
</organism>
<accession>A0ABP7BAG2</accession>
<dbReference type="Proteomes" id="UP001410795">
    <property type="component" value="Unassembled WGS sequence"/>
</dbReference>
<protein>
    <submittedName>
        <fullName evidence="1">Uncharacterized protein</fullName>
    </submittedName>
</protein>
<dbReference type="EMBL" id="BAAAYV010000005">
    <property type="protein sequence ID" value="GAA3654601.1"/>
    <property type="molecule type" value="Genomic_DNA"/>
</dbReference>
<proteinExistence type="predicted"/>
<keyword evidence="2" id="KW-1185">Reference proteome</keyword>
<comment type="caution">
    <text evidence="1">The sequence shown here is derived from an EMBL/GenBank/DDBJ whole genome shotgun (WGS) entry which is preliminary data.</text>
</comment>
<name>A0ABP7BAG2_9MICO</name>
<reference evidence="2" key="1">
    <citation type="journal article" date="2019" name="Int. J. Syst. Evol. Microbiol.">
        <title>The Global Catalogue of Microorganisms (GCM) 10K type strain sequencing project: providing services to taxonomists for standard genome sequencing and annotation.</title>
        <authorList>
            <consortium name="The Broad Institute Genomics Platform"/>
            <consortium name="The Broad Institute Genome Sequencing Center for Infectious Disease"/>
            <person name="Wu L."/>
            <person name="Ma J."/>
        </authorList>
    </citation>
    <scope>NUCLEOTIDE SEQUENCE [LARGE SCALE GENOMIC DNA]</scope>
    <source>
        <strain evidence="2">JCM 16546</strain>
    </source>
</reference>
<evidence type="ECO:0000313" key="2">
    <source>
        <dbReference type="Proteomes" id="UP001410795"/>
    </source>
</evidence>
<gene>
    <name evidence="1" type="ORF">GCM10022202_13400</name>
</gene>